<dbReference type="AlphaFoldDB" id="A0A0F4YX57"/>
<evidence type="ECO:0000313" key="4">
    <source>
        <dbReference type="Proteomes" id="UP000053958"/>
    </source>
</evidence>
<dbReference type="OrthoDB" id="4222077at2759"/>
<feature type="region of interest" description="Disordered" evidence="2">
    <location>
        <begin position="1"/>
        <end position="89"/>
    </location>
</feature>
<keyword evidence="4" id="KW-1185">Reference proteome</keyword>
<evidence type="ECO:0000256" key="1">
    <source>
        <dbReference type="SAM" id="Coils"/>
    </source>
</evidence>
<feature type="compositionally biased region" description="Acidic residues" evidence="2">
    <location>
        <begin position="41"/>
        <end position="68"/>
    </location>
</feature>
<dbReference type="Pfam" id="PF11917">
    <property type="entry name" value="DUF3435"/>
    <property type="match status" value="1"/>
</dbReference>
<feature type="coiled-coil region" evidence="1">
    <location>
        <begin position="400"/>
        <end position="441"/>
    </location>
</feature>
<feature type="compositionally biased region" description="Basic and acidic residues" evidence="2">
    <location>
        <begin position="1"/>
        <end position="20"/>
    </location>
</feature>
<dbReference type="EMBL" id="LASV01000133">
    <property type="protein sequence ID" value="KKA22660.1"/>
    <property type="molecule type" value="Genomic_DNA"/>
</dbReference>
<proteinExistence type="predicted"/>
<dbReference type="RefSeq" id="XP_013329272.1">
    <property type="nucleotide sequence ID" value="XM_013473818.1"/>
</dbReference>
<feature type="compositionally biased region" description="Basic and acidic residues" evidence="2">
    <location>
        <begin position="69"/>
        <end position="82"/>
    </location>
</feature>
<dbReference type="PANTHER" id="PTHR37535">
    <property type="entry name" value="FLUG DOMAIN PROTEIN"/>
    <property type="match status" value="1"/>
</dbReference>
<dbReference type="InterPro" id="IPR021842">
    <property type="entry name" value="DUF3435"/>
</dbReference>
<sequence>MPRRFESDEHVTLSDDKSDASADLPDIFSNDPSEGTSGSDMEPDSDDSDGDSEDDSDDDSDDDALFNDEEQHPPDWRCDQRRGKNGHRTPGIKYKSSLETFWKCWHLVYKREVGHGLDKVTIVQVEDALLDLRYRHLRLNLICDPDGERPRLFIYLTLEFTKTFLGKKELNTFPIPEIIYDPTLVLSPHVFLLGMLFRIGAFKNISMDGPVVNCPENLYSLGILDGLNQQELKLKDEILDQFVFCQAIQEADGVRIALDQQLSSATVRYRMKQEGEITGFEQVTKPCCLRYRAAKAFNDSSDVTDELQNMMLQHASISTFVQHYSGLPQEKRLMRFACSMSRSIDPWRPYKLSAEDSSSINELPCVCALQELVQKRKQARDWCSDKYKHAEGRYEQALCEQRNEKQQELLRQNLERYQDKYDRVDQKYQRALCELRNEKQRQCNRLVRENLERYKNKQPVIDSERQLSGKMVDEEVIGALQQTGYMTPQHMMLINTILTIPGAMIEAEYQRWIAAINAVIAFCDVMEGAPTQPGPS</sequence>
<dbReference type="PANTHER" id="PTHR37535:SF2">
    <property type="entry name" value="FINGER DOMAIN PROTEIN, PUTATIVE (AFU_ORTHOLOGUE AFUA_6G09300)-RELATED"/>
    <property type="match status" value="1"/>
</dbReference>
<organism evidence="3 4">
    <name type="scientific">Rasamsonia emersonii (strain ATCC 16479 / CBS 393.64 / IMI 116815)</name>
    <dbReference type="NCBI Taxonomy" id="1408163"/>
    <lineage>
        <taxon>Eukaryota</taxon>
        <taxon>Fungi</taxon>
        <taxon>Dikarya</taxon>
        <taxon>Ascomycota</taxon>
        <taxon>Pezizomycotina</taxon>
        <taxon>Eurotiomycetes</taxon>
        <taxon>Eurotiomycetidae</taxon>
        <taxon>Eurotiales</taxon>
        <taxon>Trichocomaceae</taxon>
        <taxon>Rasamsonia</taxon>
    </lineage>
</organism>
<comment type="caution">
    <text evidence="3">The sequence shown here is derived from an EMBL/GenBank/DDBJ whole genome shotgun (WGS) entry which is preliminary data.</text>
</comment>
<accession>A0A0F4YX57</accession>
<dbReference type="GeneID" id="25315692"/>
<name>A0A0F4YX57_RASE3</name>
<gene>
    <name evidence="3" type="ORF">T310_3342</name>
</gene>
<keyword evidence="1" id="KW-0175">Coiled coil</keyword>
<reference evidence="3 4" key="1">
    <citation type="submission" date="2015-04" db="EMBL/GenBank/DDBJ databases">
        <authorList>
            <person name="Heijne W.H."/>
            <person name="Fedorova N.D."/>
            <person name="Nierman W.C."/>
            <person name="Vollebregt A.W."/>
            <person name="Zhao Z."/>
            <person name="Wu L."/>
            <person name="Kumar M."/>
            <person name="Stam H."/>
            <person name="van den Berg M.A."/>
            <person name="Pel H.J."/>
        </authorList>
    </citation>
    <scope>NUCLEOTIDE SEQUENCE [LARGE SCALE GENOMIC DNA]</scope>
    <source>
        <strain evidence="3 4">CBS 393.64</strain>
    </source>
</reference>
<protein>
    <submittedName>
        <fullName evidence="3">Uncharacterized protein</fullName>
    </submittedName>
</protein>
<evidence type="ECO:0000313" key="3">
    <source>
        <dbReference type="EMBL" id="KKA22660.1"/>
    </source>
</evidence>
<dbReference type="Proteomes" id="UP000053958">
    <property type="component" value="Unassembled WGS sequence"/>
</dbReference>
<evidence type="ECO:0000256" key="2">
    <source>
        <dbReference type="SAM" id="MobiDB-lite"/>
    </source>
</evidence>